<dbReference type="Gene3D" id="3.40.50.410">
    <property type="entry name" value="von Willebrand factor, type A domain"/>
    <property type="match status" value="2"/>
</dbReference>
<dbReference type="GO" id="GO:0007155">
    <property type="term" value="P:cell adhesion"/>
    <property type="evidence" value="ECO:0007669"/>
    <property type="project" value="UniProtKB-KW"/>
</dbReference>
<dbReference type="AlphaFoldDB" id="A0A3B3DRA7"/>
<evidence type="ECO:0000256" key="5">
    <source>
        <dbReference type="ARBA" id="ARBA00022737"/>
    </source>
</evidence>
<dbReference type="InterPro" id="IPR002035">
    <property type="entry name" value="VWF_A"/>
</dbReference>
<evidence type="ECO:0000256" key="8">
    <source>
        <dbReference type="SAM" id="SignalP"/>
    </source>
</evidence>
<dbReference type="PaxDb" id="30732-ENSOMEP00000032663"/>
<feature type="domain" description="VWFA" evidence="9">
    <location>
        <begin position="27"/>
        <end position="203"/>
    </location>
</feature>
<dbReference type="FunFam" id="3.40.50.410:FF:000003">
    <property type="entry name" value="Collagen type VI alpha 3 chain"/>
    <property type="match status" value="2"/>
</dbReference>
<dbReference type="SMART" id="SM00327">
    <property type="entry name" value="VWA"/>
    <property type="match status" value="2"/>
</dbReference>
<keyword evidence="3" id="KW-0272">Extracellular matrix</keyword>
<feature type="chain" id="PRO_5017234626" description="VWFA domain-containing protein" evidence="8">
    <location>
        <begin position="22"/>
        <end position="450"/>
    </location>
</feature>
<dbReference type="OMA" id="RTPARMM"/>
<dbReference type="GeneTree" id="ENSGT00940000156462"/>
<evidence type="ECO:0000313" key="10">
    <source>
        <dbReference type="Ensembl" id="ENSOMEP00000032663.1"/>
    </source>
</evidence>
<evidence type="ECO:0000259" key="9">
    <source>
        <dbReference type="PROSITE" id="PS50234"/>
    </source>
</evidence>
<feature type="signal peptide" evidence="8">
    <location>
        <begin position="1"/>
        <end position="21"/>
    </location>
</feature>
<keyword evidence="11" id="KW-1185">Reference proteome</keyword>
<protein>
    <recommendedName>
        <fullName evidence="9">VWFA domain-containing protein</fullName>
    </recommendedName>
</protein>
<dbReference type="PANTHER" id="PTHR24020">
    <property type="entry name" value="COLLAGEN ALPHA"/>
    <property type="match status" value="1"/>
</dbReference>
<dbReference type="Proteomes" id="UP000261560">
    <property type="component" value="Unplaced"/>
</dbReference>
<dbReference type="GO" id="GO:0005615">
    <property type="term" value="C:extracellular space"/>
    <property type="evidence" value="ECO:0007669"/>
    <property type="project" value="TreeGrafter"/>
</dbReference>
<keyword evidence="4 8" id="KW-0732">Signal</keyword>
<feature type="domain" description="VWFA" evidence="9">
    <location>
        <begin position="248"/>
        <end position="420"/>
    </location>
</feature>
<comment type="subcellular location">
    <subcellularLocation>
        <location evidence="1">Secreted</location>
        <location evidence="1">Extracellular space</location>
        <location evidence="1">Extracellular matrix</location>
    </subcellularLocation>
</comment>
<evidence type="ECO:0000256" key="6">
    <source>
        <dbReference type="ARBA" id="ARBA00022889"/>
    </source>
</evidence>
<keyword evidence="5" id="KW-0677">Repeat</keyword>
<evidence type="ECO:0000256" key="2">
    <source>
        <dbReference type="ARBA" id="ARBA00022525"/>
    </source>
</evidence>
<dbReference type="InterPro" id="IPR050525">
    <property type="entry name" value="ECM_Assembly_Org"/>
</dbReference>
<organism evidence="10 11">
    <name type="scientific">Oryzias melastigma</name>
    <name type="common">Marine medaka</name>
    <dbReference type="NCBI Taxonomy" id="30732"/>
    <lineage>
        <taxon>Eukaryota</taxon>
        <taxon>Metazoa</taxon>
        <taxon>Chordata</taxon>
        <taxon>Craniata</taxon>
        <taxon>Vertebrata</taxon>
        <taxon>Euteleostomi</taxon>
        <taxon>Actinopterygii</taxon>
        <taxon>Neopterygii</taxon>
        <taxon>Teleostei</taxon>
        <taxon>Neoteleostei</taxon>
        <taxon>Acanthomorphata</taxon>
        <taxon>Ovalentaria</taxon>
        <taxon>Atherinomorphae</taxon>
        <taxon>Beloniformes</taxon>
        <taxon>Adrianichthyidae</taxon>
        <taxon>Oryziinae</taxon>
        <taxon>Oryzias</taxon>
    </lineage>
</organism>
<reference evidence="10" key="1">
    <citation type="submission" date="2025-08" db="UniProtKB">
        <authorList>
            <consortium name="Ensembl"/>
        </authorList>
    </citation>
    <scope>IDENTIFICATION</scope>
</reference>
<dbReference type="Ensembl" id="ENSOMET00000025047.1">
    <property type="protein sequence ID" value="ENSOMEP00000032663.1"/>
    <property type="gene ID" value="ENSOMEG00000018229.1"/>
</dbReference>
<proteinExistence type="predicted"/>
<evidence type="ECO:0000256" key="1">
    <source>
        <dbReference type="ARBA" id="ARBA00004498"/>
    </source>
</evidence>
<accession>A0A3B3DRA7</accession>
<dbReference type="PANTHER" id="PTHR24020:SF13">
    <property type="entry name" value="COLLAGEN ALPHA-3(VI) CHAIN"/>
    <property type="match status" value="1"/>
</dbReference>
<dbReference type="PROSITE" id="PS50234">
    <property type="entry name" value="VWFA"/>
    <property type="match status" value="2"/>
</dbReference>
<evidence type="ECO:0000256" key="4">
    <source>
        <dbReference type="ARBA" id="ARBA00022729"/>
    </source>
</evidence>
<dbReference type="InterPro" id="IPR036465">
    <property type="entry name" value="vWFA_dom_sf"/>
</dbReference>
<keyword evidence="7" id="KW-0176">Collagen</keyword>
<dbReference type="SUPFAM" id="SSF53300">
    <property type="entry name" value="vWA-like"/>
    <property type="match status" value="2"/>
</dbReference>
<dbReference type="STRING" id="30732.ENSOMEP00000032663"/>
<sequence>MKSFFCVFPILIVMIREPAIAMGRPKDIVFLLDGSDDSQQRFIYITDFVERIVRDLNIDVNGDHVAVVQYSNSAEINFNLSRYVTENDVLKAIKGLNHKGGYPHNIGAALEYVLEHVFSPESGSRLKEGVPQILILLSGDRSRDDIRTPVKLLKETGILVIAVGTTDADTLELQTISEEPKYALFVSDYEELPVVQQDVLSLLKFTSNHFAQMGNKTRFGNQSGGENFSLTKTLHLTLSCFYQLCNLDVVFLIDGSFDSRNGFEEIREFVKQIVEILNIGNDGDKVAMVQYSRVATVNFYLNSYSSRSDVLKAIKTIRHKYGRPLNTGYALEFVRDHVFAASVGGRHKDSVLQYLLIFSGGRSGDDVRGPAQSLRENGIVTFSFGTENADTLEMQTISSTPAHYFLVSNYKRMQNIKESVEAKIRNSKEHIETVIVGKQQNFNAFSKILN</sequence>
<keyword evidence="2" id="KW-0964">Secreted</keyword>
<dbReference type="Pfam" id="PF00092">
    <property type="entry name" value="VWA"/>
    <property type="match status" value="2"/>
</dbReference>
<keyword evidence="6" id="KW-0130">Cell adhesion</keyword>
<evidence type="ECO:0000313" key="11">
    <source>
        <dbReference type="Proteomes" id="UP000261560"/>
    </source>
</evidence>
<reference evidence="10" key="2">
    <citation type="submission" date="2025-09" db="UniProtKB">
        <authorList>
            <consortium name="Ensembl"/>
        </authorList>
    </citation>
    <scope>IDENTIFICATION</scope>
</reference>
<evidence type="ECO:0000256" key="3">
    <source>
        <dbReference type="ARBA" id="ARBA00022530"/>
    </source>
</evidence>
<dbReference type="GO" id="GO:0005581">
    <property type="term" value="C:collagen trimer"/>
    <property type="evidence" value="ECO:0007669"/>
    <property type="project" value="UniProtKB-KW"/>
</dbReference>
<evidence type="ECO:0000256" key="7">
    <source>
        <dbReference type="ARBA" id="ARBA00023119"/>
    </source>
</evidence>
<name>A0A3B3DRA7_ORYME</name>